<reference evidence="7 8" key="1">
    <citation type="submission" date="2016-01" db="EMBL/GenBank/DDBJ databases">
        <title>Genome sequence of the acidophilic iron oxidising Ferrovum strain Z-31.</title>
        <authorList>
            <person name="Poehlein A."/>
            <person name="Ullrich S.R."/>
            <person name="Schloemann M."/>
            <person name="Muehling M."/>
            <person name="Daniel R."/>
        </authorList>
    </citation>
    <scope>NUCLEOTIDE SEQUENCE [LARGE SCALE GENOMIC DNA]</scope>
    <source>
        <strain evidence="7 8">Z-31</strain>
    </source>
</reference>
<comment type="cofactor">
    <cofactor evidence="1">
        <name>Zn(2+)</name>
        <dbReference type="ChEBI" id="CHEBI:29105"/>
    </cofactor>
</comment>
<evidence type="ECO:0000256" key="4">
    <source>
        <dbReference type="SAM" id="SignalP"/>
    </source>
</evidence>
<name>A0A149W0Y0_9PROT</name>
<dbReference type="Gene3D" id="3.30.830.10">
    <property type="entry name" value="Metalloenzyme, LuxS/M16 peptidase-like"/>
    <property type="match status" value="4"/>
</dbReference>
<feature type="domain" description="Peptidase M16 N-terminal" evidence="5">
    <location>
        <begin position="50"/>
        <end position="196"/>
    </location>
</feature>
<dbReference type="PROSITE" id="PS00143">
    <property type="entry name" value="INSULINASE"/>
    <property type="match status" value="1"/>
</dbReference>
<dbReference type="InterPro" id="IPR007863">
    <property type="entry name" value="Peptidase_M16_C"/>
</dbReference>
<dbReference type="InterPro" id="IPR011765">
    <property type="entry name" value="Pept_M16_N"/>
</dbReference>
<dbReference type="PANTHER" id="PTHR11851">
    <property type="entry name" value="METALLOPROTEASE"/>
    <property type="match status" value="1"/>
</dbReference>
<evidence type="ECO:0000256" key="1">
    <source>
        <dbReference type="ARBA" id="ARBA00001947"/>
    </source>
</evidence>
<dbReference type="InterPro" id="IPR001431">
    <property type="entry name" value="Pept_M16_Zn_BS"/>
</dbReference>
<evidence type="ECO:0000313" key="7">
    <source>
        <dbReference type="EMBL" id="KXW59132.1"/>
    </source>
</evidence>
<dbReference type="Pfam" id="PF05193">
    <property type="entry name" value="Peptidase_M16_C"/>
    <property type="match status" value="2"/>
</dbReference>
<dbReference type="PANTHER" id="PTHR11851:SF49">
    <property type="entry name" value="MITOCHONDRIAL-PROCESSING PEPTIDASE SUBUNIT ALPHA"/>
    <property type="match status" value="1"/>
</dbReference>
<organism evidence="7 8">
    <name type="scientific">Ferrovum myxofaciens</name>
    <dbReference type="NCBI Taxonomy" id="416213"/>
    <lineage>
        <taxon>Bacteria</taxon>
        <taxon>Pseudomonadati</taxon>
        <taxon>Pseudomonadota</taxon>
        <taxon>Betaproteobacteria</taxon>
        <taxon>Ferrovales</taxon>
        <taxon>Ferrovaceae</taxon>
        <taxon>Ferrovum</taxon>
    </lineage>
</organism>
<dbReference type="RefSeq" id="WP_156472617.1">
    <property type="nucleotide sequence ID" value="NZ_LRRD01000005.1"/>
</dbReference>
<dbReference type="InterPro" id="IPR050361">
    <property type="entry name" value="MPP/UQCRC_Complex"/>
</dbReference>
<keyword evidence="8" id="KW-1185">Reference proteome</keyword>
<dbReference type="GO" id="GO:0006508">
    <property type="term" value="P:proteolysis"/>
    <property type="evidence" value="ECO:0007669"/>
    <property type="project" value="UniProtKB-KW"/>
</dbReference>
<keyword evidence="7" id="KW-0645">Protease</keyword>
<sequence length="911" mass="100638">MRKSMVKWGGAWLGLWALQGALASSLPPGVTEVTRVEGVTEYRLANGLQVLLAPDDSKPTATVNVTYRVGSRMESYGETGMAHLLEHLMFKGTPKHPDIMSGLTSHGMRPNGTTWFDRTNYFESFPASENNLDWALKMEADRMVHSNVARKDLDSEMTVVRNEMERGENDPGDVLMDKIMAAAYQWHNYGKSTIGARSDVENVNIAHLQAFYHKYYQPDNATLVVAGRFDTTRTLKEIQQTFGQIARPKRVLEPTYTLDPAQDGERQVILRRVGDVQYVEAVYHAVAAASPDSPAFEVLAQVLGDTPTGRLHKSLVETGLATSIGADYFNLAEPGVLFLQAEVRKDQKLDDVRDAFLATVEKIKEQPITAQEVERAEANLRNSIDTTFNDPERFGIALSTAIANGDWRLFFLTRDRLAKVTPADVQRVAIAYLIPSNRTLGLFIPTANPLRAPAPQRVDAEAQLQGYHGSPDYQAGEAFDVSPANIQKRTQWVTMPDGLKVALLSKKTRGNTVHARLSLHFGTADSLLGKEQVGDFVAGLMDRGADGMSRSEIQDKFTALKAQVAFSGSATGLTVMIQTVKENLPATVDLVTRILRNPTFPESEFKQWREASLADVEESRSDPQAMASNLLHRYFNRHPRGDLRYTSTFDETAEDIKAVTQDQIVQFYRRFYGASHGELAVVGDFSPVPVRAALEQGLGQWANAEPYAVVLDDYQAFPGKTLQQDVTDKANAVFLAWQPLPIKDDDPQAQALTLGNYVLGEGFLNSRLATRIRQKEGLSYGVGSFLRLNDQVPNSAFGAYAIYAPQNRARLVKAFDEVIAQVLGQGLTPAEIEAGKAALMQSRKLARAQDGSLAAQLDKLMFDQRDATFLAQQDDQVMAADSSSVNEALKKYLDPARFVTVYVGDFSAKKP</sequence>
<comment type="caution">
    <text evidence="7">The sequence shown here is derived from an EMBL/GenBank/DDBJ whole genome shotgun (WGS) entry which is preliminary data.</text>
</comment>
<dbReference type="SUPFAM" id="SSF63411">
    <property type="entry name" value="LuxS/MPP-like metallohydrolase"/>
    <property type="match status" value="4"/>
</dbReference>
<protein>
    <submittedName>
        <fullName evidence="7">Protease 3</fullName>
        <ecNumber evidence="7">3.4.24.55</ecNumber>
    </submittedName>
</protein>
<proteinExistence type="inferred from homology"/>
<evidence type="ECO:0000259" key="6">
    <source>
        <dbReference type="Pfam" id="PF05193"/>
    </source>
</evidence>
<evidence type="ECO:0000256" key="3">
    <source>
        <dbReference type="RuleBase" id="RU004447"/>
    </source>
</evidence>
<comment type="similarity">
    <text evidence="2 3">Belongs to the peptidase M16 family.</text>
</comment>
<dbReference type="AlphaFoldDB" id="A0A149W0Y0"/>
<dbReference type="InterPro" id="IPR011249">
    <property type="entry name" value="Metalloenz_LuxS/M16"/>
</dbReference>
<dbReference type="GO" id="GO:0004222">
    <property type="term" value="F:metalloendopeptidase activity"/>
    <property type="evidence" value="ECO:0007669"/>
    <property type="project" value="UniProtKB-EC"/>
</dbReference>
<feature type="domain" description="Peptidase M16 C-terminal" evidence="6">
    <location>
        <begin position="203"/>
        <end position="380"/>
    </location>
</feature>
<evidence type="ECO:0000256" key="2">
    <source>
        <dbReference type="ARBA" id="ARBA00007261"/>
    </source>
</evidence>
<dbReference type="EC" id="3.4.24.55" evidence="7"/>
<feature type="signal peptide" evidence="4">
    <location>
        <begin position="1"/>
        <end position="23"/>
    </location>
</feature>
<feature type="domain" description="Peptidase M16 C-terminal" evidence="6">
    <location>
        <begin position="659"/>
        <end position="839"/>
    </location>
</feature>
<evidence type="ECO:0000313" key="8">
    <source>
        <dbReference type="Proteomes" id="UP000075653"/>
    </source>
</evidence>
<dbReference type="Proteomes" id="UP000075653">
    <property type="component" value="Unassembled WGS sequence"/>
</dbReference>
<dbReference type="EMBL" id="LRRD01000005">
    <property type="protein sequence ID" value="KXW59132.1"/>
    <property type="molecule type" value="Genomic_DNA"/>
</dbReference>
<accession>A0A149W0Y0</accession>
<dbReference type="Pfam" id="PF00675">
    <property type="entry name" value="Peptidase_M16"/>
    <property type="match status" value="1"/>
</dbReference>
<keyword evidence="4" id="KW-0732">Signal</keyword>
<dbReference type="STRING" id="1789004.FEMY_03580"/>
<dbReference type="GO" id="GO:0046872">
    <property type="term" value="F:metal ion binding"/>
    <property type="evidence" value="ECO:0007669"/>
    <property type="project" value="InterPro"/>
</dbReference>
<keyword evidence="7" id="KW-0378">Hydrolase</keyword>
<dbReference type="PATRIC" id="fig|1789004.3.peg.356"/>
<evidence type="ECO:0000259" key="5">
    <source>
        <dbReference type="Pfam" id="PF00675"/>
    </source>
</evidence>
<gene>
    <name evidence="7" type="primary">ptrA</name>
    <name evidence="7" type="ORF">FEMY_03580</name>
</gene>
<feature type="chain" id="PRO_5007557634" evidence="4">
    <location>
        <begin position="24"/>
        <end position="911"/>
    </location>
</feature>